<feature type="region of interest" description="Disordered" evidence="4">
    <location>
        <begin position="80"/>
        <end position="108"/>
    </location>
</feature>
<evidence type="ECO:0000313" key="6">
    <source>
        <dbReference type="Proteomes" id="UP001166286"/>
    </source>
</evidence>
<dbReference type="PROSITE" id="PS50088">
    <property type="entry name" value="ANK_REPEAT"/>
    <property type="match status" value="2"/>
</dbReference>
<name>A0AA39QWW0_9LECA</name>
<evidence type="ECO:0008006" key="7">
    <source>
        <dbReference type="Google" id="ProtNLM"/>
    </source>
</evidence>
<dbReference type="PANTHER" id="PTHR24171:SF8">
    <property type="entry name" value="BRCA1-ASSOCIATED RING DOMAIN PROTEIN 1"/>
    <property type="match status" value="1"/>
</dbReference>
<dbReference type="SUPFAM" id="SSF48403">
    <property type="entry name" value="Ankyrin repeat"/>
    <property type="match status" value="1"/>
</dbReference>
<keyword evidence="2 3" id="KW-0040">ANK repeat</keyword>
<dbReference type="InterPro" id="IPR002110">
    <property type="entry name" value="Ankyrin_rpt"/>
</dbReference>
<dbReference type="Proteomes" id="UP001166286">
    <property type="component" value="Unassembled WGS sequence"/>
</dbReference>
<gene>
    <name evidence="5" type="ORF">JMJ35_007174</name>
</gene>
<accession>A0AA39QWW0</accession>
<dbReference type="EMBL" id="JAFEKC020000015">
    <property type="protein sequence ID" value="KAK0510742.1"/>
    <property type="molecule type" value="Genomic_DNA"/>
</dbReference>
<feature type="repeat" description="ANK" evidence="3">
    <location>
        <begin position="56"/>
        <end position="77"/>
    </location>
</feature>
<feature type="region of interest" description="Disordered" evidence="4">
    <location>
        <begin position="172"/>
        <end position="204"/>
    </location>
</feature>
<dbReference type="SMART" id="SM00248">
    <property type="entry name" value="ANK"/>
    <property type="match status" value="2"/>
</dbReference>
<keyword evidence="1" id="KW-0677">Repeat</keyword>
<evidence type="ECO:0000256" key="3">
    <source>
        <dbReference type="PROSITE-ProRule" id="PRU00023"/>
    </source>
</evidence>
<dbReference type="Pfam" id="PF12796">
    <property type="entry name" value="Ank_2"/>
    <property type="match status" value="1"/>
</dbReference>
<dbReference type="GO" id="GO:0085020">
    <property type="term" value="P:protein K6-linked ubiquitination"/>
    <property type="evidence" value="ECO:0007669"/>
    <property type="project" value="TreeGrafter"/>
</dbReference>
<organism evidence="5 6">
    <name type="scientific">Cladonia borealis</name>
    <dbReference type="NCBI Taxonomy" id="184061"/>
    <lineage>
        <taxon>Eukaryota</taxon>
        <taxon>Fungi</taxon>
        <taxon>Dikarya</taxon>
        <taxon>Ascomycota</taxon>
        <taxon>Pezizomycotina</taxon>
        <taxon>Lecanoromycetes</taxon>
        <taxon>OSLEUM clade</taxon>
        <taxon>Lecanoromycetidae</taxon>
        <taxon>Lecanorales</taxon>
        <taxon>Lecanorineae</taxon>
        <taxon>Cladoniaceae</taxon>
        <taxon>Cladonia</taxon>
    </lineage>
</organism>
<reference evidence="5" key="1">
    <citation type="submission" date="2023-03" db="EMBL/GenBank/DDBJ databases">
        <title>Complete genome of Cladonia borealis.</title>
        <authorList>
            <person name="Park H."/>
        </authorList>
    </citation>
    <scope>NUCLEOTIDE SEQUENCE</scope>
    <source>
        <strain evidence="5">ANT050790</strain>
    </source>
</reference>
<sequence>MPTATPPPLDPDTISELLFLARVGETLELKSTLSHLSKSLSTTPSTLLLSSIDPDTGNSTLHMASANGHTETIHTLLTLSTPPAHNSTTTHPNPSSTSPPIPPSPLINLSNSSLNTPLHWAALNGHLDAVKMLSDAGADAQLVNRAGRDARGEAEMGGKMEVVEWLGVRCEGQGEEEGLDGGLEEGGEVGKGMEGEGEEGREGD</sequence>
<dbReference type="AlphaFoldDB" id="A0AA39QWW0"/>
<proteinExistence type="predicted"/>
<dbReference type="InterPro" id="IPR036770">
    <property type="entry name" value="Ankyrin_rpt-contain_sf"/>
</dbReference>
<dbReference type="GO" id="GO:0004842">
    <property type="term" value="F:ubiquitin-protein transferase activity"/>
    <property type="evidence" value="ECO:0007669"/>
    <property type="project" value="TreeGrafter"/>
</dbReference>
<feature type="compositionally biased region" description="Basic and acidic residues" evidence="4">
    <location>
        <begin position="191"/>
        <end position="204"/>
    </location>
</feature>
<evidence type="ECO:0000256" key="2">
    <source>
        <dbReference type="ARBA" id="ARBA00023043"/>
    </source>
</evidence>
<dbReference type="Gene3D" id="1.25.40.20">
    <property type="entry name" value="Ankyrin repeat-containing domain"/>
    <property type="match status" value="1"/>
</dbReference>
<feature type="compositionally biased region" description="Acidic residues" evidence="4">
    <location>
        <begin position="173"/>
        <end position="187"/>
    </location>
</feature>
<evidence type="ECO:0000313" key="5">
    <source>
        <dbReference type="EMBL" id="KAK0510742.1"/>
    </source>
</evidence>
<feature type="repeat" description="ANK" evidence="3">
    <location>
        <begin position="113"/>
        <end position="145"/>
    </location>
</feature>
<dbReference type="PANTHER" id="PTHR24171">
    <property type="entry name" value="ANKYRIN REPEAT DOMAIN-CONTAINING PROTEIN 39-RELATED"/>
    <property type="match status" value="1"/>
</dbReference>
<evidence type="ECO:0000256" key="4">
    <source>
        <dbReference type="SAM" id="MobiDB-lite"/>
    </source>
</evidence>
<feature type="compositionally biased region" description="Low complexity" evidence="4">
    <location>
        <begin position="85"/>
        <end position="96"/>
    </location>
</feature>
<evidence type="ECO:0000256" key="1">
    <source>
        <dbReference type="ARBA" id="ARBA00022737"/>
    </source>
</evidence>
<keyword evidence="6" id="KW-1185">Reference proteome</keyword>
<dbReference type="PROSITE" id="PS50297">
    <property type="entry name" value="ANK_REP_REGION"/>
    <property type="match status" value="2"/>
</dbReference>
<protein>
    <recommendedName>
        <fullName evidence="7">Ankyrin</fullName>
    </recommendedName>
</protein>
<comment type="caution">
    <text evidence="5">The sequence shown here is derived from an EMBL/GenBank/DDBJ whole genome shotgun (WGS) entry which is preliminary data.</text>
</comment>